<accession>A0A7Y6KJ09</accession>
<proteinExistence type="predicted"/>
<sequence length="60" mass="6354">MRIRRYEAEVDIRTAAGETVTYKGDGVGPADEEPTVLLDGLETAALAQEPGGEVIASRAH</sequence>
<comment type="caution">
    <text evidence="1">The sequence shown here is derived from an EMBL/GenBank/DDBJ whole genome shotgun (WGS) entry which is preliminary data.</text>
</comment>
<gene>
    <name evidence="1" type="ORF">G6W59_27245</name>
</gene>
<name>A0A7Y6KJ09_9ACTN</name>
<protein>
    <submittedName>
        <fullName evidence="1">Uncharacterized protein</fullName>
    </submittedName>
</protein>
<dbReference type="EMBL" id="JAANNT010000035">
    <property type="protein sequence ID" value="NUV31942.1"/>
    <property type="molecule type" value="Genomic_DNA"/>
</dbReference>
<dbReference type="AlphaFoldDB" id="A0A7Y6KJ09"/>
<organism evidence="1 2">
    <name type="scientific">Streptomyces odorifer</name>
    <dbReference type="NCBI Taxonomy" id="53450"/>
    <lineage>
        <taxon>Bacteria</taxon>
        <taxon>Bacillati</taxon>
        <taxon>Actinomycetota</taxon>
        <taxon>Actinomycetes</taxon>
        <taxon>Kitasatosporales</taxon>
        <taxon>Streptomycetaceae</taxon>
        <taxon>Streptomyces</taxon>
        <taxon>Streptomyces albidoflavus group</taxon>
    </lineage>
</organism>
<evidence type="ECO:0000313" key="2">
    <source>
        <dbReference type="Proteomes" id="UP000540128"/>
    </source>
</evidence>
<dbReference type="RefSeq" id="WP_191835115.1">
    <property type="nucleotide sequence ID" value="NZ_JAANNT010000035.1"/>
</dbReference>
<reference evidence="1 2" key="1">
    <citation type="submission" date="2020-03" db="EMBL/GenBank/DDBJ databases">
        <title>Complete genome sequence of sixteen Streptomyces strains facilitates identification of candidate genes involved in plant growth-promotion in grain legumes and cereals.</title>
        <authorList>
            <person name="Gopalakrishnan S."/>
            <person name="Thakur V."/>
            <person name="Saxena R."/>
            <person name="Vadlamudi S."/>
            <person name="Purohit S."/>
            <person name="Kumar V."/>
            <person name="Rathore A."/>
            <person name="Chitikineni A."/>
            <person name="Varshney R.K."/>
        </authorList>
    </citation>
    <scope>NUCLEOTIDE SEQUENCE [LARGE SCALE GENOMIC DNA]</scope>
    <source>
        <strain evidence="1 2">KAI-180</strain>
    </source>
</reference>
<dbReference type="Proteomes" id="UP000540128">
    <property type="component" value="Unassembled WGS sequence"/>
</dbReference>
<keyword evidence="2" id="KW-1185">Reference proteome</keyword>
<evidence type="ECO:0000313" key="1">
    <source>
        <dbReference type="EMBL" id="NUV31942.1"/>
    </source>
</evidence>